<keyword evidence="1" id="KW-0732">Signal</keyword>
<sequence>MGTYQAAPPSFPPYSMHTFYVLAAASLLISGAAQAQDKPKSCPYDSAHFNLFKPVPRTQLRPLRPDRPGVTESPFTVDAGHFQLETDALRLINSREDGKQQRTWKAAYAVAKLGLSRRTDVQLEVPLYKIAKERPAPDAPWQRQASFGDMAFRLKHNFLGDDQQGPVALATIAYTRLPTSGQGAVEGGLIVPMNVELPHKWNFDVQLESDLNYDQEAHSHYVRVMPSVALDHEFTEMFSFLVEGVTQWDAHHAGWRSSLNLAPIISIGENFQADLGTHLALSREAEREFFVGFTYRH</sequence>
<name>A0A5D6VBN4_9BACT</name>
<gene>
    <name evidence="2" type="ORF">FY528_02990</name>
</gene>
<organism evidence="2 3">
    <name type="scientific">Hymenobacter lutimineralis</name>
    <dbReference type="NCBI Taxonomy" id="2606448"/>
    <lineage>
        <taxon>Bacteria</taxon>
        <taxon>Pseudomonadati</taxon>
        <taxon>Bacteroidota</taxon>
        <taxon>Cytophagia</taxon>
        <taxon>Cytophagales</taxon>
        <taxon>Hymenobacteraceae</taxon>
        <taxon>Hymenobacter</taxon>
    </lineage>
</organism>
<comment type="caution">
    <text evidence="2">The sequence shown here is derived from an EMBL/GenBank/DDBJ whole genome shotgun (WGS) entry which is preliminary data.</text>
</comment>
<keyword evidence="3" id="KW-1185">Reference proteome</keyword>
<protein>
    <submittedName>
        <fullName evidence="2">Transporter</fullName>
    </submittedName>
</protein>
<feature type="signal peptide" evidence="1">
    <location>
        <begin position="1"/>
        <end position="35"/>
    </location>
</feature>
<accession>A0A5D6VBN4</accession>
<proteinExistence type="predicted"/>
<dbReference type="Proteomes" id="UP000322791">
    <property type="component" value="Unassembled WGS sequence"/>
</dbReference>
<dbReference type="EMBL" id="VTHL01000002">
    <property type="protein sequence ID" value="TYZ13391.1"/>
    <property type="molecule type" value="Genomic_DNA"/>
</dbReference>
<dbReference type="Pfam" id="PF13557">
    <property type="entry name" value="Phenol_MetA_deg"/>
    <property type="match status" value="1"/>
</dbReference>
<reference evidence="2 3" key="1">
    <citation type="submission" date="2019-08" db="EMBL/GenBank/DDBJ databases">
        <authorList>
            <person name="Seo M.-J."/>
        </authorList>
    </citation>
    <scope>NUCLEOTIDE SEQUENCE [LARGE SCALE GENOMIC DNA]</scope>
    <source>
        <strain evidence="2 3">KIGAM108</strain>
    </source>
</reference>
<feature type="chain" id="PRO_5023088254" evidence="1">
    <location>
        <begin position="36"/>
        <end position="297"/>
    </location>
</feature>
<dbReference type="AlphaFoldDB" id="A0A5D6VBN4"/>
<evidence type="ECO:0000256" key="1">
    <source>
        <dbReference type="SAM" id="SignalP"/>
    </source>
</evidence>
<evidence type="ECO:0000313" key="2">
    <source>
        <dbReference type="EMBL" id="TYZ13391.1"/>
    </source>
</evidence>
<dbReference type="InterPro" id="IPR025737">
    <property type="entry name" value="FApF"/>
</dbReference>
<evidence type="ECO:0000313" key="3">
    <source>
        <dbReference type="Proteomes" id="UP000322791"/>
    </source>
</evidence>